<evidence type="ECO:0000256" key="2">
    <source>
        <dbReference type="ARBA" id="ARBA00004457"/>
    </source>
</evidence>
<comment type="similarity">
    <text evidence="3">Belongs to the ERGIC family.</text>
</comment>
<evidence type="ECO:0000259" key="11">
    <source>
        <dbReference type="Pfam" id="PF13850"/>
    </source>
</evidence>
<dbReference type="InterPro" id="IPR039542">
    <property type="entry name" value="Erv_N"/>
</dbReference>
<dbReference type="GO" id="GO:0005789">
    <property type="term" value="C:endoplasmic reticulum membrane"/>
    <property type="evidence" value="ECO:0007669"/>
    <property type="project" value="TreeGrafter"/>
</dbReference>
<feature type="domain" description="Endoplasmic reticulum vesicle transporter N-terminal" evidence="11">
    <location>
        <begin position="8"/>
        <end position="98"/>
    </location>
</feature>
<dbReference type="GO" id="GO:0030134">
    <property type="term" value="C:COPII-coated ER to Golgi transport vesicle"/>
    <property type="evidence" value="ECO:0007669"/>
    <property type="project" value="TreeGrafter"/>
</dbReference>
<evidence type="ECO:0000256" key="4">
    <source>
        <dbReference type="ARBA" id="ARBA00022692"/>
    </source>
</evidence>
<evidence type="ECO:0000256" key="8">
    <source>
        <dbReference type="SAM" id="MobiDB-lite"/>
    </source>
</evidence>
<dbReference type="GO" id="GO:0006890">
    <property type="term" value="P:retrograde vesicle-mediated transport, Golgi to endoplasmic reticulum"/>
    <property type="evidence" value="ECO:0007669"/>
    <property type="project" value="TreeGrafter"/>
</dbReference>
<keyword evidence="13" id="KW-1185">Reference proteome</keyword>
<evidence type="ECO:0000256" key="5">
    <source>
        <dbReference type="ARBA" id="ARBA00022989"/>
    </source>
</evidence>
<feature type="region of interest" description="Disordered" evidence="8">
    <location>
        <begin position="267"/>
        <end position="290"/>
    </location>
</feature>
<dbReference type="GO" id="GO:0033116">
    <property type="term" value="C:endoplasmic reticulum-Golgi intermediate compartment membrane"/>
    <property type="evidence" value="ECO:0007669"/>
    <property type="project" value="UniProtKB-SubCell"/>
</dbReference>
<dbReference type="PANTHER" id="PTHR10984:SF25">
    <property type="entry name" value="ENDOPLASMIC RETICULUM-GOLGI INTERMEDIATE COMPARTMENT PROTEIN 3"/>
    <property type="match status" value="1"/>
</dbReference>
<dbReference type="Proteomes" id="UP000218231">
    <property type="component" value="Unassembled WGS sequence"/>
</dbReference>
<evidence type="ECO:0000256" key="9">
    <source>
        <dbReference type="SAM" id="Phobius"/>
    </source>
</evidence>
<gene>
    <name evidence="12" type="ORF">WR25_07141</name>
</gene>
<dbReference type="STRING" id="2018661.A0A2A2JFJ0"/>
<evidence type="ECO:0000259" key="10">
    <source>
        <dbReference type="Pfam" id="PF07970"/>
    </source>
</evidence>
<evidence type="ECO:0000313" key="12">
    <source>
        <dbReference type="EMBL" id="PAV60282.1"/>
    </source>
</evidence>
<dbReference type="InterPro" id="IPR045888">
    <property type="entry name" value="Erv"/>
</dbReference>
<dbReference type="Pfam" id="PF07970">
    <property type="entry name" value="COPIIcoated_ERV"/>
    <property type="match status" value="1"/>
</dbReference>
<feature type="transmembrane region" description="Helical" evidence="9">
    <location>
        <begin position="26"/>
        <end position="45"/>
    </location>
</feature>
<dbReference type="OrthoDB" id="270930at2759"/>
<evidence type="ECO:0000256" key="1">
    <source>
        <dbReference type="ARBA" id="ARBA00004257"/>
    </source>
</evidence>
<comment type="caution">
    <text evidence="12">The sequence shown here is derived from an EMBL/GenBank/DDBJ whole genome shotgun (WGS) entry which is preliminary data.</text>
</comment>
<dbReference type="PANTHER" id="PTHR10984">
    <property type="entry name" value="ENDOPLASMIC RETICULUM-GOLGI INTERMEDIATE COMPARTMENT PROTEIN"/>
    <property type="match status" value="1"/>
</dbReference>
<sequence>MVSIFSMVREFDAYTKPMEDFRVKTLSGGFVTLIASIVIICLTVLETYSFLSTEVVEQLYVDSSTSDIRVDIHFDIIFHRLPCGFVTVDVMDVSSDTQENIQHDIYKLRIDKNGLNISDTVQKMEANTNKSSVANASPSALPACGSCYGALPEGSCCNTCDEVKDAYAGKGWQVNIEEVEQCKSDEYLKRYTEQKGEGCRVYGKVQVAKVAGNFHFAPGEPYRTHRSHVHDLHSIDPSKFDASHTIHHFSFGKDYPGKAYPLDGKLVDQSHGGMQPEGNPHSESEIEPPSSGGVMHQYYLKVVPTGYFYLDGRIENSHQFSVTFHQKELKQGVSGLPGFFVQYEFSPLMVHYEERQKSFASFMVSLCAIVGGVFAAAQLVDAAIYHSSRALQKKLELNKLG</sequence>
<comment type="subcellular location">
    <subcellularLocation>
        <location evidence="2">Endoplasmic reticulum-Golgi intermediate compartment membrane</location>
        <topology evidence="2">Multi-pass membrane protein</topology>
    </subcellularLocation>
    <subcellularLocation>
        <location evidence="1">Golgi apparatus</location>
        <location evidence="1">cis-Golgi network membrane</location>
        <topology evidence="1">Multi-pass membrane protein</topology>
    </subcellularLocation>
</comment>
<evidence type="ECO:0000313" key="13">
    <source>
        <dbReference type="Proteomes" id="UP000218231"/>
    </source>
</evidence>
<keyword evidence="5 9" id="KW-1133">Transmembrane helix</keyword>
<dbReference type="GO" id="GO:0000139">
    <property type="term" value="C:Golgi membrane"/>
    <property type="evidence" value="ECO:0007669"/>
    <property type="project" value="TreeGrafter"/>
</dbReference>
<name>A0A2A2JFJ0_9BILA</name>
<keyword evidence="6 9" id="KW-0472">Membrane</keyword>
<evidence type="ECO:0000256" key="3">
    <source>
        <dbReference type="ARBA" id="ARBA00005648"/>
    </source>
</evidence>
<dbReference type="GO" id="GO:0006888">
    <property type="term" value="P:endoplasmic reticulum to Golgi vesicle-mediated transport"/>
    <property type="evidence" value="ECO:0007669"/>
    <property type="project" value="TreeGrafter"/>
</dbReference>
<accession>A0A2A2JFJ0</accession>
<protein>
    <recommendedName>
        <fullName evidence="7">Endoplasmic reticulum-Golgi intermediate compartment protein 3</fullName>
    </recommendedName>
</protein>
<evidence type="ECO:0000256" key="7">
    <source>
        <dbReference type="ARBA" id="ARBA00040493"/>
    </source>
</evidence>
<organism evidence="12 13">
    <name type="scientific">Diploscapter pachys</name>
    <dbReference type="NCBI Taxonomy" id="2018661"/>
    <lineage>
        <taxon>Eukaryota</taxon>
        <taxon>Metazoa</taxon>
        <taxon>Ecdysozoa</taxon>
        <taxon>Nematoda</taxon>
        <taxon>Chromadorea</taxon>
        <taxon>Rhabditida</taxon>
        <taxon>Rhabditina</taxon>
        <taxon>Rhabditomorpha</taxon>
        <taxon>Rhabditoidea</taxon>
        <taxon>Rhabditidae</taxon>
        <taxon>Diploscapter</taxon>
    </lineage>
</organism>
<dbReference type="AlphaFoldDB" id="A0A2A2JFJ0"/>
<feature type="domain" description="Endoplasmic reticulum vesicle transporter C-terminal" evidence="10">
    <location>
        <begin position="147"/>
        <end position="381"/>
    </location>
</feature>
<proteinExistence type="inferred from homology"/>
<dbReference type="EMBL" id="LIAE01010477">
    <property type="protein sequence ID" value="PAV60282.1"/>
    <property type="molecule type" value="Genomic_DNA"/>
</dbReference>
<evidence type="ECO:0000256" key="6">
    <source>
        <dbReference type="ARBA" id="ARBA00023136"/>
    </source>
</evidence>
<dbReference type="InterPro" id="IPR012936">
    <property type="entry name" value="Erv_C"/>
</dbReference>
<dbReference type="Pfam" id="PF13850">
    <property type="entry name" value="ERGIC_N"/>
    <property type="match status" value="1"/>
</dbReference>
<keyword evidence="4 9" id="KW-0812">Transmembrane</keyword>
<reference evidence="12 13" key="1">
    <citation type="journal article" date="2017" name="Curr. Biol.">
        <title>Genome architecture and evolution of a unichromosomal asexual nematode.</title>
        <authorList>
            <person name="Fradin H."/>
            <person name="Zegar C."/>
            <person name="Gutwein M."/>
            <person name="Lucas J."/>
            <person name="Kovtun M."/>
            <person name="Corcoran D."/>
            <person name="Baugh L.R."/>
            <person name="Kiontke K."/>
            <person name="Gunsalus K."/>
            <person name="Fitch D.H."/>
            <person name="Piano F."/>
        </authorList>
    </citation>
    <scope>NUCLEOTIDE SEQUENCE [LARGE SCALE GENOMIC DNA]</scope>
    <source>
        <strain evidence="12">PF1309</strain>
    </source>
</reference>
<feature type="transmembrane region" description="Helical" evidence="9">
    <location>
        <begin position="359"/>
        <end position="385"/>
    </location>
</feature>